<evidence type="ECO:0000313" key="4">
    <source>
        <dbReference type="Proteomes" id="UP000008810"/>
    </source>
</evidence>
<reference evidence="2 3" key="1">
    <citation type="journal article" date="2010" name="Nature">
        <title>Genome sequencing and analysis of the model grass Brachypodium distachyon.</title>
        <authorList>
            <consortium name="International Brachypodium Initiative"/>
        </authorList>
    </citation>
    <scope>NUCLEOTIDE SEQUENCE [LARGE SCALE GENOMIC DNA]</scope>
    <source>
        <strain evidence="2 3">Bd21</strain>
    </source>
</reference>
<dbReference type="EnsemblPlants" id="KQJ82722">
    <property type="protein sequence ID" value="KQJ82722"/>
    <property type="gene ID" value="BRADI_5g10662v3"/>
</dbReference>
<gene>
    <name evidence="2" type="ORF">BRADI_5g10662v3</name>
</gene>
<protein>
    <submittedName>
        <fullName evidence="2 3">Uncharacterized protein</fullName>
    </submittedName>
</protein>
<organism evidence="2">
    <name type="scientific">Brachypodium distachyon</name>
    <name type="common">Purple false brome</name>
    <name type="synonym">Trachynia distachya</name>
    <dbReference type="NCBI Taxonomy" id="15368"/>
    <lineage>
        <taxon>Eukaryota</taxon>
        <taxon>Viridiplantae</taxon>
        <taxon>Streptophyta</taxon>
        <taxon>Embryophyta</taxon>
        <taxon>Tracheophyta</taxon>
        <taxon>Spermatophyta</taxon>
        <taxon>Magnoliopsida</taxon>
        <taxon>Liliopsida</taxon>
        <taxon>Poales</taxon>
        <taxon>Poaceae</taxon>
        <taxon>BOP clade</taxon>
        <taxon>Pooideae</taxon>
        <taxon>Stipodae</taxon>
        <taxon>Brachypodieae</taxon>
        <taxon>Brachypodium</taxon>
    </lineage>
</organism>
<feature type="compositionally biased region" description="Acidic residues" evidence="1">
    <location>
        <begin position="1"/>
        <end position="11"/>
    </location>
</feature>
<dbReference type="EMBL" id="CM000884">
    <property type="protein sequence ID" value="KQJ82722.1"/>
    <property type="molecule type" value="Genomic_DNA"/>
</dbReference>
<evidence type="ECO:0000313" key="2">
    <source>
        <dbReference type="EMBL" id="KQJ82722.1"/>
    </source>
</evidence>
<sequence>MDIDFELEGSDTGDGSGCNGKSDHTTPTPTPSPSPEPSDLRNHEVFTLTRVHHRRQALPQMHLPPLSLGRRCHCHHRDQGSDWGIYLVFVPTRPRCNVAAPARQLHRVCNLPAWWPGPDQRSALAHLVAQAMPRTATRGRARRTATRGRGRWTATMGKARLHVLQAAIAKPYKMVNLNR</sequence>
<proteinExistence type="predicted"/>
<feature type="region of interest" description="Disordered" evidence="1">
    <location>
        <begin position="1"/>
        <end position="41"/>
    </location>
</feature>
<dbReference type="InParanoid" id="A0A0Q3GPE5"/>
<accession>A0A0Q3GPE5</accession>
<dbReference type="Gramene" id="KQJ82722">
    <property type="protein sequence ID" value="KQJ82722"/>
    <property type="gene ID" value="BRADI_5g10662v3"/>
</dbReference>
<dbReference type="Proteomes" id="UP000008810">
    <property type="component" value="Chromosome 5"/>
</dbReference>
<keyword evidence="4" id="KW-1185">Reference proteome</keyword>
<reference evidence="3" key="3">
    <citation type="submission" date="2018-08" db="UniProtKB">
        <authorList>
            <consortium name="EnsemblPlants"/>
        </authorList>
    </citation>
    <scope>IDENTIFICATION</scope>
    <source>
        <strain evidence="3">cv. Bd21</strain>
    </source>
</reference>
<name>A0A0Q3GPE5_BRADI</name>
<evidence type="ECO:0000313" key="3">
    <source>
        <dbReference type="EnsemblPlants" id="KQJ82722"/>
    </source>
</evidence>
<reference evidence="2" key="2">
    <citation type="submission" date="2017-06" db="EMBL/GenBank/DDBJ databases">
        <title>WGS assembly of Brachypodium distachyon.</title>
        <authorList>
            <consortium name="The International Brachypodium Initiative"/>
            <person name="Lucas S."/>
            <person name="Harmon-Smith M."/>
            <person name="Lail K."/>
            <person name="Tice H."/>
            <person name="Grimwood J."/>
            <person name="Bruce D."/>
            <person name="Barry K."/>
            <person name="Shu S."/>
            <person name="Lindquist E."/>
            <person name="Wang M."/>
            <person name="Pitluck S."/>
            <person name="Vogel J.P."/>
            <person name="Garvin D.F."/>
            <person name="Mockler T.C."/>
            <person name="Schmutz J."/>
            <person name="Rokhsar D."/>
            <person name="Bevan M.W."/>
        </authorList>
    </citation>
    <scope>NUCLEOTIDE SEQUENCE</scope>
    <source>
        <strain evidence="2">Bd21</strain>
    </source>
</reference>
<evidence type="ECO:0000256" key="1">
    <source>
        <dbReference type="SAM" id="MobiDB-lite"/>
    </source>
</evidence>
<dbReference type="AlphaFoldDB" id="A0A0Q3GPE5"/>